<keyword evidence="1" id="KW-0732">Signal</keyword>
<evidence type="ECO:0000256" key="1">
    <source>
        <dbReference type="SAM" id="SignalP"/>
    </source>
</evidence>
<accession>A0A1T4LJ33</accession>
<evidence type="ECO:0000313" key="3">
    <source>
        <dbReference type="EMBL" id="SJZ54567.1"/>
    </source>
</evidence>
<feature type="signal peptide" evidence="1">
    <location>
        <begin position="1"/>
        <end position="22"/>
    </location>
</feature>
<proteinExistence type="predicted"/>
<dbReference type="RefSeq" id="WP_144399470.1">
    <property type="nucleotide sequence ID" value="NZ_FUXI01000006.1"/>
</dbReference>
<dbReference type="Pfam" id="PF05257">
    <property type="entry name" value="CHAP"/>
    <property type="match status" value="1"/>
</dbReference>
<dbReference type="Proteomes" id="UP000190328">
    <property type="component" value="Unassembled WGS sequence"/>
</dbReference>
<dbReference type="InterPro" id="IPR038765">
    <property type="entry name" value="Papain-like_cys_pep_sf"/>
</dbReference>
<dbReference type="SUPFAM" id="SSF54001">
    <property type="entry name" value="Cysteine proteinases"/>
    <property type="match status" value="1"/>
</dbReference>
<organism evidence="3 4">
    <name type="scientific">Pilibacter termitis</name>
    <dbReference type="NCBI Taxonomy" id="263852"/>
    <lineage>
        <taxon>Bacteria</taxon>
        <taxon>Bacillati</taxon>
        <taxon>Bacillota</taxon>
        <taxon>Bacilli</taxon>
        <taxon>Lactobacillales</taxon>
        <taxon>Enterococcaceae</taxon>
        <taxon>Pilibacter</taxon>
    </lineage>
</organism>
<dbReference type="AlphaFoldDB" id="A0A1T4LJ33"/>
<dbReference type="PROSITE" id="PS50911">
    <property type="entry name" value="CHAP"/>
    <property type="match status" value="1"/>
</dbReference>
<keyword evidence="4" id="KW-1185">Reference proteome</keyword>
<feature type="domain" description="Peptidase C51" evidence="2">
    <location>
        <begin position="77"/>
        <end position="205"/>
    </location>
</feature>
<dbReference type="Gene3D" id="3.90.1720.10">
    <property type="entry name" value="endopeptidase domain like (from Nostoc punctiforme)"/>
    <property type="match status" value="1"/>
</dbReference>
<dbReference type="OrthoDB" id="2409959at2"/>
<feature type="non-terminal residue" evidence="3">
    <location>
        <position position="354"/>
    </location>
</feature>
<evidence type="ECO:0000259" key="2">
    <source>
        <dbReference type="PROSITE" id="PS50911"/>
    </source>
</evidence>
<feature type="chain" id="PRO_5013114887" evidence="1">
    <location>
        <begin position="23"/>
        <end position="354"/>
    </location>
</feature>
<sequence length="354" mass="39873">MKKCLILALGCSVLLLGGKVEAETKNQTAVDTKLEMKKVIPSNKKSENIDDVLQKMFSQLPEKEISSNKLEVSPRTTRGKTQKDAINWLNDSVGKMYGNGQCVFLAKEYIRWLSGAEVDGHGKEYINKIPSGWKRIYNTADFIPQAGDIMVWDGNQYGHVAVAAEGSTINKYNAYHQNYNADNKGSAVQKWNNQPYNPQGLRFVGVVRPDWTVPKITNGMFVKSPTRHEVYYISEGRRFYVPTWQSVGGQKKVETFSQAEIDRIPNGIANVPDGAFIQEWSDGTVYMLQKGVKIPLSNWKLVGGSHSYTKVPDGTLKNLKQGVENLPDGTLVREWDVNRVYMLQKGVKIYLTDW</sequence>
<dbReference type="EMBL" id="FUXI01000006">
    <property type="protein sequence ID" value="SJZ54567.1"/>
    <property type="molecule type" value="Genomic_DNA"/>
</dbReference>
<name>A0A1T4LJ33_9ENTE</name>
<dbReference type="InterPro" id="IPR007921">
    <property type="entry name" value="CHAP_dom"/>
</dbReference>
<evidence type="ECO:0000313" key="4">
    <source>
        <dbReference type="Proteomes" id="UP000190328"/>
    </source>
</evidence>
<protein>
    <submittedName>
        <fullName evidence="3">CHAP domain-containing protein</fullName>
    </submittedName>
</protein>
<gene>
    <name evidence="3" type="ORF">SAMN02745116_00674</name>
</gene>
<reference evidence="3 4" key="1">
    <citation type="submission" date="2017-02" db="EMBL/GenBank/DDBJ databases">
        <authorList>
            <person name="Peterson S.W."/>
        </authorList>
    </citation>
    <scope>NUCLEOTIDE SEQUENCE [LARGE SCALE GENOMIC DNA]</scope>
    <source>
        <strain evidence="3 4">ATCC BAA-1030</strain>
    </source>
</reference>